<dbReference type="PROSITE" id="PS00678">
    <property type="entry name" value="WD_REPEATS_1"/>
    <property type="match status" value="1"/>
</dbReference>
<name>A0A0N4UD75_DRAME</name>
<evidence type="ECO:0000313" key="4">
    <source>
        <dbReference type="Proteomes" id="UP000274756"/>
    </source>
</evidence>
<evidence type="ECO:0000259" key="1">
    <source>
        <dbReference type="Pfam" id="PF12894"/>
    </source>
</evidence>
<dbReference type="InterPro" id="IPR036322">
    <property type="entry name" value="WD40_repeat_dom_sf"/>
</dbReference>
<sequence length="79" mass="8957">MFACGCTSLKFSMNGRFLASGFCDGSIRIHGVKKGSLRFFVHFHYNSISSIIWTLIQGKRMLVACSKDEKASLWNIYKD</sequence>
<dbReference type="WBParaSite" id="DME_0000526401-mRNA-1">
    <property type="protein sequence ID" value="DME_0000526401-mRNA-1"/>
    <property type="gene ID" value="DME_0000526401"/>
</dbReference>
<evidence type="ECO:0000313" key="3">
    <source>
        <dbReference type="Proteomes" id="UP000038040"/>
    </source>
</evidence>
<dbReference type="OrthoDB" id="7668193at2759"/>
<evidence type="ECO:0000313" key="2">
    <source>
        <dbReference type="EMBL" id="VDN59090.1"/>
    </source>
</evidence>
<dbReference type="Pfam" id="PF12894">
    <property type="entry name" value="ANAPC4_WD40"/>
    <property type="match status" value="1"/>
</dbReference>
<feature type="domain" description="Anaphase-promoting complex subunit 4-like WD40" evidence="1">
    <location>
        <begin position="7"/>
        <end position="54"/>
    </location>
</feature>
<accession>A0A0N4UD75</accession>
<dbReference type="SUPFAM" id="SSF50978">
    <property type="entry name" value="WD40 repeat-like"/>
    <property type="match status" value="1"/>
</dbReference>
<keyword evidence="4" id="KW-1185">Reference proteome</keyword>
<organism evidence="3 5">
    <name type="scientific">Dracunculus medinensis</name>
    <name type="common">Guinea worm</name>
    <dbReference type="NCBI Taxonomy" id="318479"/>
    <lineage>
        <taxon>Eukaryota</taxon>
        <taxon>Metazoa</taxon>
        <taxon>Ecdysozoa</taxon>
        <taxon>Nematoda</taxon>
        <taxon>Chromadorea</taxon>
        <taxon>Rhabditida</taxon>
        <taxon>Spirurina</taxon>
        <taxon>Dracunculoidea</taxon>
        <taxon>Dracunculidae</taxon>
        <taxon>Dracunculus</taxon>
    </lineage>
</organism>
<protein>
    <submittedName>
        <fullName evidence="5">WD_REPEATS_REGION domain-containing protein</fullName>
    </submittedName>
</protein>
<dbReference type="STRING" id="318479.A0A0N4UD75"/>
<dbReference type="InterPro" id="IPR015943">
    <property type="entry name" value="WD40/YVTN_repeat-like_dom_sf"/>
</dbReference>
<dbReference type="AlphaFoldDB" id="A0A0N4UD75"/>
<reference evidence="2 4" key="2">
    <citation type="submission" date="2018-11" db="EMBL/GenBank/DDBJ databases">
        <authorList>
            <consortium name="Pathogen Informatics"/>
        </authorList>
    </citation>
    <scope>NUCLEOTIDE SEQUENCE [LARGE SCALE GENOMIC DNA]</scope>
</reference>
<reference evidence="5" key="1">
    <citation type="submission" date="2017-02" db="UniProtKB">
        <authorList>
            <consortium name="WormBaseParasite"/>
        </authorList>
    </citation>
    <scope>IDENTIFICATION</scope>
</reference>
<evidence type="ECO:0000313" key="5">
    <source>
        <dbReference type="WBParaSite" id="DME_0000526401-mRNA-1"/>
    </source>
</evidence>
<dbReference type="EMBL" id="UYYG01001176">
    <property type="protein sequence ID" value="VDN59090.1"/>
    <property type="molecule type" value="Genomic_DNA"/>
</dbReference>
<dbReference type="InterPro" id="IPR019775">
    <property type="entry name" value="WD40_repeat_CS"/>
</dbReference>
<proteinExistence type="predicted"/>
<dbReference type="Gene3D" id="2.130.10.10">
    <property type="entry name" value="YVTN repeat-like/Quinoprotein amine dehydrogenase"/>
    <property type="match status" value="1"/>
</dbReference>
<dbReference type="InterPro" id="IPR024977">
    <property type="entry name" value="Apc4-like_WD40_dom"/>
</dbReference>
<dbReference type="Proteomes" id="UP000038040">
    <property type="component" value="Unplaced"/>
</dbReference>
<gene>
    <name evidence="2" type="ORF">DME_LOCUS9063</name>
</gene>
<dbReference type="Proteomes" id="UP000274756">
    <property type="component" value="Unassembled WGS sequence"/>
</dbReference>